<dbReference type="EMBL" id="KN831772">
    <property type="protein sequence ID" value="KIM45419.1"/>
    <property type="molecule type" value="Genomic_DNA"/>
</dbReference>
<protein>
    <submittedName>
        <fullName evidence="1">Uncharacterized protein</fullName>
    </submittedName>
</protein>
<sequence length="68" mass="7510">MRSRPINQPATASLSTSPIRKCLRRGNGKIDSEEVVDKAYEGLTDQIYAPHVSLSISPGPTKYNKPMH</sequence>
<keyword evidence="2" id="KW-1185">Reference proteome</keyword>
<dbReference type="Proteomes" id="UP000053424">
    <property type="component" value="Unassembled WGS sequence"/>
</dbReference>
<gene>
    <name evidence="1" type="ORF">M413DRAFT_442097</name>
</gene>
<accession>A0A0C3CMR8</accession>
<evidence type="ECO:0000313" key="1">
    <source>
        <dbReference type="EMBL" id="KIM45419.1"/>
    </source>
</evidence>
<dbReference type="AlphaFoldDB" id="A0A0C3CMR8"/>
<organism evidence="1 2">
    <name type="scientific">Hebeloma cylindrosporum</name>
    <dbReference type="NCBI Taxonomy" id="76867"/>
    <lineage>
        <taxon>Eukaryota</taxon>
        <taxon>Fungi</taxon>
        <taxon>Dikarya</taxon>
        <taxon>Basidiomycota</taxon>
        <taxon>Agaricomycotina</taxon>
        <taxon>Agaricomycetes</taxon>
        <taxon>Agaricomycetidae</taxon>
        <taxon>Agaricales</taxon>
        <taxon>Agaricineae</taxon>
        <taxon>Hymenogastraceae</taxon>
        <taxon>Hebeloma</taxon>
    </lineage>
</organism>
<evidence type="ECO:0000313" key="2">
    <source>
        <dbReference type="Proteomes" id="UP000053424"/>
    </source>
</evidence>
<name>A0A0C3CMR8_HEBCY</name>
<proteinExistence type="predicted"/>
<reference evidence="1 2" key="1">
    <citation type="submission" date="2014-04" db="EMBL/GenBank/DDBJ databases">
        <authorList>
            <consortium name="DOE Joint Genome Institute"/>
            <person name="Kuo A."/>
            <person name="Gay G."/>
            <person name="Dore J."/>
            <person name="Kohler A."/>
            <person name="Nagy L.G."/>
            <person name="Floudas D."/>
            <person name="Copeland A."/>
            <person name="Barry K.W."/>
            <person name="Cichocki N."/>
            <person name="Veneault-Fourrey C."/>
            <person name="LaButti K."/>
            <person name="Lindquist E.A."/>
            <person name="Lipzen A."/>
            <person name="Lundell T."/>
            <person name="Morin E."/>
            <person name="Murat C."/>
            <person name="Sun H."/>
            <person name="Tunlid A."/>
            <person name="Henrissat B."/>
            <person name="Grigoriev I.V."/>
            <person name="Hibbett D.S."/>
            <person name="Martin F."/>
            <person name="Nordberg H.P."/>
            <person name="Cantor M.N."/>
            <person name="Hua S.X."/>
        </authorList>
    </citation>
    <scope>NUCLEOTIDE SEQUENCE [LARGE SCALE GENOMIC DNA]</scope>
    <source>
        <strain evidence="2">h7</strain>
    </source>
</reference>
<reference evidence="2" key="2">
    <citation type="submission" date="2015-01" db="EMBL/GenBank/DDBJ databases">
        <title>Evolutionary Origins and Diversification of the Mycorrhizal Mutualists.</title>
        <authorList>
            <consortium name="DOE Joint Genome Institute"/>
            <consortium name="Mycorrhizal Genomics Consortium"/>
            <person name="Kohler A."/>
            <person name="Kuo A."/>
            <person name="Nagy L.G."/>
            <person name="Floudas D."/>
            <person name="Copeland A."/>
            <person name="Barry K.W."/>
            <person name="Cichocki N."/>
            <person name="Veneault-Fourrey C."/>
            <person name="LaButti K."/>
            <person name="Lindquist E.A."/>
            <person name="Lipzen A."/>
            <person name="Lundell T."/>
            <person name="Morin E."/>
            <person name="Murat C."/>
            <person name="Riley R."/>
            <person name="Ohm R."/>
            <person name="Sun H."/>
            <person name="Tunlid A."/>
            <person name="Henrissat B."/>
            <person name="Grigoriev I.V."/>
            <person name="Hibbett D.S."/>
            <person name="Martin F."/>
        </authorList>
    </citation>
    <scope>NUCLEOTIDE SEQUENCE [LARGE SCALE GENOMIC DNA]</scope>
    <source>
        <strain evidence="2">h7</strain>
    </source>
</reference>
<dbReference type="HOGENOM" id="CLU_2794233_0_0_1"/>